<organism evidence="1 2">
    <name type="scientific">Levilactobacillus brevis ATCC 14869 = DSM 20054</name>
    <dbReference type="NCBI Taxonomy" id="649758"/>
    <lineage>
        <taxon>Bacteria</taxon>
        <taxon>Bacillati</taxon>
        <taxon>Bacillota</taxon>
        <taxon>Bacilli</taxon>
        <taxon>Lactobacillales</taxon>
        <taxon>Lactobacillaceae</taxon>
        <taxon>Levilactobacillus</taxon>
    </lineage>
</organism>
<evidence type="ECO:0000313" key="2">
    <source>
        <dbReference type="Proteomes" id="UP000016644"/>
    </source>
</evidence>
<gene>
    <name evidence="1" type="ORF">HMPREF0495_01126</name>
</gene>
<accession>U2QZE4</accession>
<dbReference type="Proteomes" id="UP000016644">
    <property type="component" value="Unassembled WGS sequence"/>
</dbReference>
<dbReference type="EMBL" id="AWVK01000042">
    <property type="protein sequence ID" value="ERK44092.1"/>
    <property type="molecule type" value="Genomic_DNA"/>
</dbReference>
<proteinExistence type="predicted"/>
<protein>
    <submittedName>
        <fullName evidence="1">Uncharacterized protein</fullName>
    </submittedName>
</protein>
<evidence type="ECO:0000313" key="1">
    <source>
        <dbReference type="EMBL" id="ERK44092.1"/>
    </source>
</evidence>
<reference evidence="1 2" key="1">
    <citation type="submission" date="2013-06" db="EMBL/GenBank/DDBJ databases">
        <authorList>
            <person name="Weinstock G."/>
            <person name="Sodergren E."/>
            <person name="Lobos E.A."/>
            <person name="Fulton L."/>
            <person name="Fulton R."/>
            <person name="Courtney L."/>
            <person name="Fronick C."/>
            <person name="O'Laughlin M."/>
            <person name="Godfrey J."/>
            <person name="Wilson R.M."/>
            <person name="Miner T."/>
            <person name="Farmer C."/>
            <person name="Delehaunty K."/>
            <person name="Cordes M."/>
            <person name="Minx P."/>
            <person name="Tomlinson C."/>
            <person name="Chen J."/>
            <person name="Wollam A."/>
            <person name="Pepin K.H."/>
            <person name="Bhonagiri V."/>
            <person name="Zhang X."/>
            <person name="Warren W."/>
            <person name="Mitreva M."/>
            <person name="Mardis E.R."/>
            <person name="Wilson R.K."/>
        </authorList>
    </citation>
    <scope>NUCLEOTIDE SEQUENCE [LARGE SCALE GENOMIC DNA]</scope>
    <source>
        <strain evidence="1 2">ATCC 14869</strain>
    </source>
</reference>
<comment type="caution">
    <text evidence="1">The sequence shown here is derived from an EMBL/GenBank/DDBJ whole genome shotgun (WGS) entry which is preliminary data.</text>
</comment>
<dbReference type="HOGENOM" id="CLU_2990938_0_0_9"/>
<name>U2QZE4_LEVBR</name>
<dbReference type="AlphaFoldDB" id="U2QZE4"/>
<sequence>MSISHGYLLQFLPYQRLHKLFYLKSISFRNTVSSGADAFMCKIILFANALRAVFCPY</sequence>